<organism evidence="4 5">
    <name type="scientific">Fusarium denticulatum</name>
    <dbReference type="NCBI Taxonomy" id="48507"/>
    <lineage>
        <taxon>Eukaryota</taxon>
        <taxon>Fungi</taxon>
        <taxon>Dikarya</taxon>
        <taxon>Ascomycota</taxon>
        <taxon>Pezizomycotina</taxon>
        <taxon>Sordariomycetes</taxon>
        <taxon>Hypocreomycetidae</taxon>
        <taxon>Hypocreales</taxon>
        <taxon>Nectriaceae</taxon>
        <taxon>Fusarium</taxon>
        <taxon>Fusarium fujikuroi species complex</taxon>
    </lineage>
</organism>
<sequence length="399" mass="42982">MCTPIIILLTAFGAFVAAQTLTPTAVPTITTSRPYLTTPSCWALIDSLSITGAPAPPMDMSELGVSFALGSLYNTQDPCKLPIITGSSAEEFSEWASDWTSWQAEYVSEYRVIWEACSDDPAITDLAPVGPDVCSTLKAKITGTSAASDGKGEDREKEEGRKDVKPEPVDGSAGSRVAGSLVVALMAGGVLIVGLWSNISRMLVSIKKDIIQKLHHLDQTTDIYQTQQVYFNHFLISALGVNFLAVALEPAVYRDSQEIICLKAPVEDDTRFTTSGRPARYLYNKSRGTHGSSSPAAHSLSHRPYAESSYGRYSNTSRESPQASEAWLNNGIMADSFGILDGMEMTLSLDDFLTAAENDDGLWGTSLSPGTTDPLVQGTLNPSIDLAKLDFSQILDSFL</sequence>
<keyword evidence="3" id="KW-0732">Signal</keyword>
<accession>A0A8H5TU53</accession>
<keyword evidence="2" id="KW-0812">Transmembrane</keyword>
<evidence type="ECO:0000256" key="1">
    <source>
        <dbReference type="SAM" id="MobiDB-lite"/>
    </source>
</evidence>
<evidence type="ECO:0000313" key="4">
    <source>
        <dbReference type="EMBL" id="KAF5675570.1"/>
    </source>
</evidence>
<keyword evidence="5" id="KW-1185">Reference proteome</keyword>
<feature type="region of interest" description="Disordered" evidence="1">
    <location>
        <begin position="145"/>
        <end position="174"/>
    </location>
</feature>
<reference evidence="4 5" key="1">
    <citation type="submission" date="2020-05" db="EMBL/GenBank/DDBJ databases">
        <title>Identification and distribution of gene clusters putatively required for synthesis of sphingolipid metabolism inhibitors in phylogenetically diverse species of the filamentous fungus Fusarium.</title>
        <authorList>
            <person name="Kim H.-S."/>
            <person name="Busman M."/>
            <person name="Brown D.W."/>
            <person name="Divon H."/>
            <person name="Uhlig S."/>
            <person name="Proctor R.H."/>
        </authorList>
    </citation>
    <scope>NUCLEOTIDE SEQUENCE [LARGE SCALE GENOMIC DNA]</scope>
    <source>
        <strain evidence="4 5">NRRL 25311</strain>
    </source>
</reference>
<keyword evidence="2" id="KW-0472">Membrane</keyword>
<evidence type="ECO:0000256" key="3">
    <source>
        <dbReference type="SAM" id="SignalP"/>
    </source>
</evidence>
<feature type="compositionally biased region" description="Basic and acidic residues" evidence="1">
    <location>
        <begin position="150"/>
        <end position="168"/>
    </location>
</feature>
<protein>
    <submittedName>
        <fullName evidence="4">Transcriptional regulatory</fullName>
    </submittedName>
</protein>
<gene>
    <name evidence="4" type="ORF">FDENT_9705</name>
</gene>
<dbReference type="Proteomes" id="UP000562682">
    <property type="component" value="Unassembled WGS sequence"/>
</dbReference>
<feature type="transmembrane region" description="Helical" evidence="2">
    <location>
        <begin position="177"/>
        <end position="199"/>
    </location>
</feature>
<feature type="region of interest" description="Disordered" evidence="1">
    <location>
        <begin position="283"/>
        <end position="303"/>
    </location>
</feature>
<evidence type="ECO:0000313" key="5">
    <source>
        <dbReference type="Proteomes" id="UP000562682"/>
    </source>
</evidence>
<evidence type="ECO:0000256" key="2">
    <source>
        <dbReference type="SAM" id="Phobius"/>
    </source>
</evidence>
<comment type="caution">
    <text evidence="4">The sequence shown here is derived from an EMBL/GenBank/DDBJ whole genome shotgun (WGS) entry which is preliminary data.</text>
</comment>
<proteinExistence type="predicted"/>
<dbReference type="AlphaFoldDB" id="A0A8H5TU53"/>
<dbReference type="EMBL" id="JAAOAK010000304">
    <property type="protein sequence ID" value="KAF5675570.1"/>
    <property type="molecule type" value="Genomic_DNA"/>
</dbReference>
<keyword evidence="2" id="KW-1133">Transmembrane helix</keyword>
<name>A0A8H5TU53_9HYPO</name>
<feature type="chain" id="PRO_5034601241" evidence="3">
    <location>
        <begin position="19"/>
        <end position="399"/>
    </location>
</feature>
<feature type="signal peptide" evidence="3">
    <location>
        <begin position="1"/>
        <end position="18"/>
    </location>
</feature>